<comment type="caution">
    <text evidence="1">The sequence shown here is derived from an EMBL/GenBank/DDBJ whole genome shotgun (WGS) entry which is preliminary data.</text>
</comment>
<protein>
    <submittedName>
        <fullName evidence="1">Uncharacterized protein</fullName>
    </submittedName>
</protein>
<gene>
    <name evidence="1" type="ORF">GLP15_2205</name>
</gene>
<organism evidence="1 2">
    <name type="scientific">Giardia intestinalis (strain P15)</name>
    <name type="common">Giardia lamblia</name>
    <dbReference type="NCBI Taxonomy" id="658858"/>
    <lineage>
        <taxon>Eukaryota</taxon>
        <taxon>Metamonada</taxon>
        <taxon>Diplomonadida</taxon>
        <taxon>Hexamitidae</taxon>
        <taxon>Giardiinae</taxon>
        <taxon>Giardia</taxon>
    </lineage>
</organism>
<sequence length="174" mass="19161">MNAKLQVPHKDTSGQCLQRDPIYRELISSMETELVTTCFSHPGHPPQPCTETSQSIQQSFNASCRPSVAPVAPILPPNLTSKFHTLSSYTQQALSPLERERPTVSKIPAITSATVQKTLRSLSPLSPVSQPLSRIPSLPSPADLPICVLRALDQGYWPEFARIPEASLKRGYFQ</sequence>
<dbReference type="Proteomes" id="UP000008974">
    <property type="component" value="Unassembled WGS sequence"/>
</dbReference>
<accession>E1F6U6</accession>
<reference evidence="1 2" key="1">
    <citation type="journal article" date="2010" name="BMC Genomics">
        <title>Genome analysis and comparative genomics of a Giardia intestinalis assemblage E isolate.</title>
        <authorList>
            <person name="Jerlstrom-Hultqvist J."/>
            <person name="Franzen O."/>
            <person name="Ankarklev J."/>
            <person name="Xu F."/>
            <person name="Nohynkova E."/>
            <person name="Andersson J.O."/>
            <person name="Svard S.G."/>
            <person name="Andersson B."/>
        </authorList>
    </citation>
    <scope>NUCLEOTIDE SEQUENCE [LARGE SCALE GENOMIC DNA]</scope>
    <source>
        <strain evidence="1 2">P15</strain>
    </source>
</reference>
<name>E1F6U6_GIAIA</name>
<evidence type="ECO:0000313" key="1">
    <source>
        <dbReference type="EMBL" id="EFO61768.1"/>
    </source>
</evidence>
<dbReference type="VEuPathDB" id="GiardiaDB:GLP15_2205"/>
<dbReference type="OMA" id="KSIACIE"/>
<dbReference type="OrthoDB" id="10423731at2759"/>
<dbReference type="AlphaFoldDB" id="E1F6U6"/>
<proteinExistence type="predicted"/>
<dbReference type="EMBL" id="ACVC01000209">
    <property type="protein sequence ID" value="EFO61768.1"/>
    <property type="molecule type" value="Genomic_DNA"/>
</dbReference>
<evidence type="ECO:0000313" key="2">
    <source>
        <dbReference type="Proteomes" id="UP000008974"/>
    </source>
</evidence>